<feature type="domain" description="C2H2-type" evidence="7">
    <location>
        <begin position="126"/>
        <end position="155"/>
    </location>
</feature>
<feature type="domain" description="C2H2-type" evidence="7">
    <location>
        <begin position="184"/>
        <end position="213"/>
    </location>
</feature>
<keyword evidence="1" id="KW-0479">Metal-binding</keyword>
<dbReference type="GO" id="GO:0008270">
    <property type="term" value="F:zinc ion binding"/>
    <property type="evidence" value="ECO:0007669"/>
    <property type="project" value="UniProtKB-KW"/>
</dbReference>
<dbReference type="InterPro" id="IPR050329">
    <property type="entry name" value="GLI_C2H2-zinc-finger"/>
</dbReference>
<evidence type="ECO:0000313" key="9">
    <source>
        <dbReference type="Proteomes" id="UP000039865"/>
    </source>
</evidence>
<feature type="compositionally biased region" description="Polar residues" evidence="6">
    <location>
        <begin position="273"/>
        <end position="290"/>
    </location>
</feature>
<feature type="domain" description="C2H2-type" evidence="7">
    <location>
        <begin position="214"/>
        <end position="243"/>
    </location>
</feature>
<evidence type="ECO:0000256" key="1">
    <source>
        <dbReference type="ARBA" id="ARBA00022723"/>
    </source>
</evidence>
<evidence type="ECO:0000256" key="2">
    <source>
        <dbReference type="ARBA" id="ARBA00022737"/>
    </source>
</evidence>
<keyword evidence="3 5" id="KW-0863">Zinc-finger</keyword>
<dbReference type="GO" id="GO:0045944">
    <property type="term" value="P:positive regulation of transcription by RNA polymerase II"/>
    <property type="evidence" value="ECO:0007669"/>
    <property type="project" value="UniProtKB-ARBA"/>
</dbReference>
<proteinExistence type="predicted"/>
<reference evidence="8 9" key="1">
    <citation type="submission" date="2014-06" db="EMBL/GenBank/DDBJ databases">
        <authorList>
            <person name="Swart Estienne"/>
        </authorList>
    </citation>
    <scope>NUCLEOTIDE SEQUENCE [LARGE SCALE GENOMIC DNA]</scope>
    <source>
        <strain evidence="8 9">130c</strain>
    </source>
</reference>
<dbReference type="GO" id="GO:0005634">
    <property type="term" value="C:nucleus"/>
    <property type="evidence" value="ECO:0007669"/>
    <property type="project" value="UniProtKB-ARBA"/>
</dbReference>
<keyword evidence="4" id="KW-0862">Zinc</keyword>
<dbReference type="InParanoid" id="A0A077ZP33"/>
<evidence type="ECO:0000256" key="5">
    <source>
        <dbReference type="PROSITE-ProRule" id="PRU00042"/>
    </source>
</evidence>
<dbReference type="GO" id="GO:0000981">
    <property type="term" value="F:DNA-binding transcription factor activity, RNA polymerase II-specific"/>
    <property type="evidence" value="ECO:0007669"/>
    <property type="project" value="TreeGrafter"/>
</dbReference>
<dbReference type="FunFam" id="3.30.160.60:FF:000125">
    <property type="entry name" value="Putative zinc finger protein 143"/>
    <property type="match status" value="1"/>
</dbReference>
<dbReference type="InterPro" id="IPR036236">
    <property type="entry name" value="Znf_C2H2_sf"/>
</dbReference>
<dbReference type="FunFam" id="3.30.160.60:FF:000624">
    <property type="entry name" value="zinc finger protein 697"/>
    <property type="match status" value="1"/>
</dbReference>
<keyword evidence="9" id="KW-1185">Reference proteome</keyword>
<gene>
    <name evidence="8" type="primary">Contig406.g446</name>
    <name evidence="8" type="ORF">STYLEM_84</name>
</gene>
<sequence length="589" mass="67991">MQINKANFDNLSVNISLDGEGFHVLALNLSDNQHSIIEKIINVLSLSNEDEFELYPVSQLNFTNQIGFSYQELSLYAMSQIQIAMLNPYRGELIDQVNYEQQSALHDIMHSDFRDIAVDHVIRRKYKCFYTSCRKTFEDTQSLFYHQKIHTNNKPFECPQCHKRFISKTHLRSHSDIHLVNRPYKCNFRGCSKSYSKLNRLQTHLRTHTSEKIFKCPVAGCLKSFNEKGILKTHLRIHTGDKPYKCTFLGCKEMYSTKSILQEHLKKVHGENNDSSDQHSTSTFQTSQVERQPGPLPRLSTQSLCDLKLNTSFNTQSGLDFIKEEEKKVQSSKTLLHYSNLPNFKIKSNVSELSPQVTQFVGINKNLNIQMNSPFAVPQQNRNNSCSPVQGTEGKKQILFNNPNTNTLAFSFQQQHPQDLLNQQMLRQKEQILSQYPLSTIRWEQTKVSLIAIWLTPQPIRIPVGFQIKKVKVFIKTLQPLSDMPITATVASAIIIQSKCSKPTHLTHFQKQWVQCLQSRSPQLITRKRQYKPQQRSQQFISLNQLYQLTPNALRIVEFSIIEQPKLCSSSLISLDIMILLTVKPKEMI</sequence>
<dbReference type="PROSITE" id="PS00028">
    <property type="entry name" value="ZINC_FINGER_C2H2_1"/>
    <property type="match status" value="5"/>
</dbReference>
<evidence type="ECO:0000256" key="6">
    <source>
        <dbReference type="SAM" id="MobiDB-lite"/>
    </source>
</evidence>
<dbReference type="PROSITE" id="PS50157">
    <property type="entry name" value="ZINC_FINGER_C2H2_2"/>
    <property type="match status" value="5"/>
</dbReference>
<evidence type="ECO:0000256" key="3">
    <source>
        <dbReference type="ARBA" id="ARBA00022771"/>
    </source>
</evidence>
<feature type="domain" description="C2H2-type" evidence="7">
    <location>
        <begin position="244"/>
        <end position="274"/>
    </location>
</feature>
<accession>A0A077ZP33</accession>
<name>A0A077ZP33_STYLE</name>
<evidence type="ECO:0000313" key="8">
    <source>
        <dbReference type="EMBL" id="CDW71145.1"/>
    </source>
</evidence>
<dbReference type="PANTHER" id="PTHR19818">
    <property type="entry name" value="ZINC FINGER PROTEIN ZIC AND GLI"/>
    <property type="match status" value="1"/>
</dbReference>
<dbReference type="GO" id="GO:0000978">
    <property type="term" value="F:RNA polymerase II cis-regulatory region sequence-specific DNA binding"/>
    <property type="evidence" value="ECO:0007669"/>
    <property type="project" value="TreeGrafter"/>
</dbReference>
<evidence type="ECO:0000259" key="7">
    <source>
        <dbReference type="PROSITE" id="PS50157"/>
    </source>
</evidence>
<dbReference type="EMBL" id="CCKQ01000083">
    <property type="protein sequence ID" value="CDW71145.1"/>
    <property type="molecule type" value="Genomic_DNA"/>
</dbReference>
<dbReference type="PANTHER" id="PTHR19818:SF139">
    <property type="entry name" value="PAIR-RULE PROTEIN ODD-PAIRED"/>
    <property type="match status" value="1"/>
</dbReference>
<dbReference type="OMA" id="SHAKSIC"/>
<dbReference type="FunFam" id="3.30.160.60:FF:002343">
    <property type="entry name" value="Zinc finger protein 33A"/>
    <property type="match status" value="1"/>
</dbReference>
<keyword evidence="2" id="KW-0677">Repeat</keyword>
<organism evidence="8 9">
    <name type="scientific">Stylonychia lemnae</name>
    <name type="common">Ciliate</name>
    <dbReference type="NCBI Taxonomy" id="5949"/>
    <lineage>
        <taxon>Eukaryota</taxon>
        <taxon>Sar</taxon>
        <taxon>Alveolata</taxon>
        <taxon>Ciliophora</taxon>
        <taxon>Intramacronucleata</taxon>
        <taxon>Spirotrichea</taxon>
        <taxon>Stichotrichia</taxon>
        <taxon>Sporadotrichida</taxon>
        <taxon>Oxytrichidae</taxon>
        <taxon>Stylonychinae</taxon>
        <taxon>Stylonychia</taxon>
    </lineage>
</organism>
<dbReference type="AlphaFoldDB" id="A0A077ZP33"/>
<dbReference type="SUPFAM" id="SSF57667">
    <property type="entry name" value="beta-beta-alpha zinc fingers"/>
    <property type="match status" value="3"/>
</dbReference>
<dbReference type="Gene3D" id="3.30.160.60">
    <property type="entry name" value="Classic Zinc Finger"/>
    <property type="match status" value="5"/>
</dbReference>
<feature type="region of interest" description="Disordered" evidence="6">
    <location>
        <begin position="268"/>
        <end position="297"/>
    </location>
</feature>
<dbReference type="InterPro" id="IPR013087">
    <property type="entry name" value="Znf_C2H2_type"/>
</dbReference>
<evidence type="ECO:0000256" key="4">
    <source>
        <dbReference type="ARBA" id="ARBA00022833"/>
    </source>
</evidence>
<dbReference type="SMART" id="SM00355">
    <property type="entry name" value="ZnF_C2H2"/>
    <property type="match status" value="5"/>
</dbReference>
<dbReference type="Pfam" id="PF00096">
    <property type="entry name" value="zf-C2H2"/>
    <property type="match status" value="2"/>
</dbReference>
<protein>
    <submittedName>
        <fullName evidence="8">Zinc finger protein</fullName>
    </submittedName>
</protein>
<dbReference type="Proteomes" id="UP000039865">
    <property type="component" value="Unassembled WGS sequence"/>
</dbReference>
<dbReference type="OrthoDB" id="372803at2759"/>
<feature type="domain" description="C2H2-type" evidence="7">
    <location>
        <begin position="156"/>
        <end position="183"/>
    </location>
</feature>